<organism evidence="1 2">
    <name type="scientific">Dendrobium nobile</name>
    <name type="common">Orchid</name>
    <dbReference type="NCBI Taxonomy" id="94219"/>
    <lineage>
        <taxon>Eukaryota</taxon>
        <taxon>Viridiplantae</taxon>
        <taxon>Streptophyta</taxon>
        <taxon>Embryophyta</taxon>
        <taxon>Tracheophyta</taxon>
        <taxon>Spermatophyta</taxon>
        <taxon>Magnoliopsida</taxon>
        <taxon>Liliopsida</taxon>
        <taxon>Asparagales</taxon>
        <taxon>Orchidaceae</taxon>
        <taxon>Epidendroideae</taxon>
        <taxon>Malaxideae</taxon>
        <taxon>Dendrobiinae</taxon>
        <taxon>Dendrobium</taxon>
    </lineage>
</organism>
<name>A0A8T3C138_DENNO</name>
<proteinExistence type="predicted"/>
<sequence length="117" mass="13459">MAEWLINQYERTLKETPGKEMKDSNTIFESTPFLAYLQAYVIVNEGDEIEIDTTYVDDVDIGDEDTVVWLGRSEGPYSTEDSGRKDYCLAMEVGRTIVGDGGWMDYTWQKIRIDILK</sequence>
<protein>
    <submittedName>
        <fullName evidence="1">Uncharacterized protein</fullName>
    </submittedName>
</protein>
<evidence type="ECO:0000313" key="1">
    <source>
        <dbReference type="EMBL" id="KAI0526767.1"/>
    </source>
</evidence>
<dbReference type="AlphaFoldDB" id="A0A8T3C138"/>
<reference evidence="1" key="1">
    <citation type="journal article" date="2022" name="Front. Genet.">
        <title>Chromosome-Scale Assembly of the Dendrobium nobile Genome Provides Insights Into the Molecular Mechanism of the Biosynthesis of the Medicinal Active Ingredient of Dendrobium.</title>
        <authorList>
            <person name="Xu Q."/>
            <person name="Niu S.-C."/>
            <person name="Li K.-L."/>
            <person name="Zheng P.-J."/>
            <person name="Zhang X.-J."/>
            <person name="Jia Y."/>
            <person name="Liu Y."/>
            <person name="Niu Y.-X."/>
            <person name="Yu L.-H."/>
            <person name="Chen D.-F."/>
            <person name="Zhang G.-Q."/>
        </authorList>
    </citation>
    <scope>NUCLEOTIDE SEQUENCE</scope>
    <source>
        <tissue evidence="1">Leaf</tissue>
    </source>
</reference>
<comment type="caution">
    <text evidence="1">The sequence shown here is derived from an EMBL/GenBank/DDBJ whole genome shotgun (WGS) entry which is preliminary data.</text>
</comment>
<gene>
    <name evidence="1" type="ORF">KFK09_002358</name>
</gene>
<accession>A0A8T3C138</accession>
<evidence type="ECO:0000313" key="2">
    <source>
        <dbReference type="Proteomes" id="UP000829196"/>
    </source>
</evidence>
<dbReference type="EMBL" id="JAGYWB010000003">
    <property type="protein sequence ID" value="KAI0526767.1"/>
    <property type="molecule type" value="Genomic_DNA"/>
</dbReference>
<keyword evidence="2" id="KW-1185">Reference proteome</keyword>
<dbReference type="Proteomes" id="UP000829196">
    <property type="component" value="Unassembled WGS sequence"/>
</dbReference>